<dbReference type="SMART" id="SM00487">
    <property type="entry name" value="DEXDc"/>
    <property type="match status" value="1"/>
</dbReference>
<dbReference type="PROSITE" id="PS51194">
    <property type="entry name" value="HELICASE_CTER"/>
    <property type="match status" value="1"/>
</dbReference>
<dbReference type="AlphaFoldDB" id="A0A5S9F2F8"/>
<dbReference type="Proteomes" id="UP000326354">
    <property type="component" value="Chromosome"/>
</dbReference>
<dbReference type="GO" id="GO:0003724">
    <property type="term" value="F:RNA helicase activity"/>
    <property type="evidence" value="ECO:0007669"/>
    <property type="project" value="InterPro"/>
</dbReference>
<feature type="compositionally biased region" description="Basic residues" evidence="8">
    <location>
        <begin position="380"/>
        <end position="401"/>
    </location>
</feature>
<feature type="region of interest" description="Disordered" evidence="8">
    <location>
        <begin position="371"/>
        <end position="414"/>
    </location>
</feature>
<sequence length="414" mass="46557">MKQTNTTFNNYNLTKNILKDIAAMGFKTPTSIQAKCIPPALDGKDIIGLAQTGTGKTAAFALPIIQKVAHNMDMAALVLAPTRELAQQIAQTITNLGKSSGARVALLVGGTSIKEDSKALGSWPNILVATPGRLIDHIFSRTVDLSKIEILTIDEADHMHDMGFLPQIQQIIDVLPKKRQTMMFTATMSKKIEHFVRRSMHRPKRIEIGRVTPATRAEQKLFRVNEDEKLLLLMDLLSQKSQRILIFARTKRKVDQLARRISALNKNVARLHGDYEQSQREMAMEGFRNGKYNILVATDIAARGIDVANIEHVINYDFPSSAEDYIHRIGRTARATSSGLATSFVTRSDLSCLKHLEKMISSKLKLIHVGSENSKPYANKNRKNQNKNKHYNQKNKNHAKGKSQYNPRRRENKK</sequence>
<dbReference type="EMBL" id="AP019860">
    <property type="protein sequence ID" value="BBM83073.1"/>
    <property type="molecule type" value="Genomic_DNA"/>
</dbReference>
<dbReference type="InterPro" id="IPR014014">
    <property type="entry name" value="RNA_helicase_DEAD_Q_motif"/>
</dbReference>
<keyword evidence="4" id="KW-0067">ATP-binding</keyword>
<evidence type="ECO:0000256" key="1">
    <source>
        <dbReference type="ARBA" id="ARBA00022741"/>
    </source>
</evidence>
<comment type="similarity">
    <text evidence="5">Belongs to the DEAD box helicase family.</text>
</comment>
<feature type="short sequence motif" description="Q motif" evidence="6">
    <location>
        <begin position="6"/>
        <end position="34"/>
    </location>
</feature>
<proteinExistence type="inferred from homology"/>
<feature type="domain" description="Helicase C-terminal" evidence="10">
    <location>
        <begin position="216"/>
        <end position="375"/>
    </location>
</feature>
<dbReference type="SUPFAM" id="SSF52540">
    <property type="entry name" value="P-loop containing nucleoside triphosphate hydrolases"/>
    <property type="match status" value="1"/>
</dbReference>
<dbReference type="InterPro" id="IPR011545">
    <property type="entry name" value="DEAD/DEAH_box_helicase_dom"/>
</dbReference>
<evidence type="ECO:0000256" key="7">
    <source>
        <dbReference type="SAM" id="Coils"/>
    </source>
</evidence>
<evidence type="ECO:0000256" key="4">
    <source>
        <dbReference type="ARBA" id="ARBA00022840"/>
    </source>
</evidence>
<feature type="domain" description="DEAD-box RNA helicase Q" evidence="11">
    <location>
        <begin position="6"/>
        <end position="34"/>
    </location>
</feature>
<evidence type="ECO:0000313" key="13">
    <source>
        <dbReference type="Proteomes" id="UP000326354"/>
    </source>
</evidence>
<evidence type="ECO:0000313" key="12">
    <source>
        <dbReference type="EMBL" id="BBM83073.1"/>
    </source>
</evidence>
<evidence type="ECO:0000256" key="8">
    <source>
        <dbReference type="SAM" id="MobiDB-lite"/>
    </source>
</evidence>
<reference evidence="12 13" key="1">
    <citation type="submission" date="2019-08" db="EMBL/GenBank/DDBJ databases">
        <title>Complete genome sequence of Candidatus Uab amorphum.</title>
        <authorList>
            <person name="Shiratori T."/>
            <person name="Suzuki S."/>
            <person name="Kakizawa Y."/>
            <person name="Ishida K."/>
        </authorList>
    </citation>
    <scope>NUCLEOTIDE SEQUENCE [LARGE SCALE GENOMIC DNA]</scope>
    <source>
        <strain evidence="12 13">SRT547</strain>
    </source>
</reference>
<accession>A0A5S9F2F8</accession>
<evidence type="ECO:0000256" key="3">
    <source>
        <dbReference type="ARBA" id="ARBA00022806"/>
    </source>
</evidence>
<dbReference type="SMART" id="SM00490">
    <property type="entry name" value="HELICc"/>
    <property type="match status" value="1"/>
</dbReference>
<keyword evidence="3 12" id="KW-0347">Helicase</keyword>
<dbReference type="InterPro" id="IPR027417">
    <property type="entry name" value="P-loop_NTPase"/>
</dbReference>
<dbReference type="CDD" id="cd18787">
    <property type="entry name" value="SF2_C_DEAD"/>
    <property type="match status" value="1"/>
</dbReference>
<dbReference type="PROSITE" id="PS51195">
    <property type="entry name" value="Q_MOTIF"/>
    <property type="match status" value="1"/>
</dbReference>
<dbReference type="InterPro" id="IPR001650">
    <property type="entry name" value="Helicase_C-like"/>
</dbReference>
<evidence type="ECO:0000256" key="5">
    <source>
        <dbReference type="ARBA" id="ARBA00038437"/>
    </source>
</evidence>
<dbReference type="RefSeq" id="WP_151967291.1">
    <property type="nucleotide sequence ID" value="NZ_AP019860.1"/>
</dbReference>
<evidence type="ECO:0000259" key="11">
    <source>
        <dbReference type="PROSITE" id="PS51195"/>
    </source>
</evidence>
<dbReference type="InterPro" id="IPR044742">
    <property type="entry name" value="DEAD/DEAH_RhlB"/>
</dbReference>
<dbReference type="OrthoDB" id="9805696at2"/>
<dbReference type="PROSITE" id="PS51192">
    <property type="entry name" value="HELICASE_ATP_BIND_1"/>
    <property type="match status" value="1"/>
</dbReference>
<dbReference type="PANTHER" id="PTHR47959">
    <property type="entry name" value="ATP-DEPENDENT RNA HELICASE RHLE-RELATED"/>
    <property type="match status" value="1"/>
</dbReference>
<organism evidence="12 13">
    <name type="scientific">Uabimicrobium amorphum</name>
    <dbReference type="NCBI Taxonomy" id="2596890"/>
    <lineage>
        <taxon>Bacteria</taxon>
        <taxon>Pseudomonadati</taxon>
        <taxon>Planctomycetota</taxon>
        <taxon>Candidatus Uabimicrobiia</taxon>
        <taxon>Candidatus Uabimicrobiales</taxon>
        <taxon>Candidatus Uabimicrobiaceae</taxon>
        <taxon>Candidatus Uabimicrobium</taxon>
    </lineage>
</organism>
<dbReference type="PANTHER" id="PTHR47959:SF1">
    <property type="entry name" value="ATP-DEPENDENT RNA HELICASE DBPA"/>
    <property type="match status" value="1"/>
</dbReference>
<dbReference type="CDD" id="cd00268">
    <property type="entry name" value="DEADc"/>
    <property type="match status" value="1"/>
</dbReference>
<evidence type="ECO:0000259" key="9">
    <source>
        <dbReference type="PROSITE" id="PS51192"/>
    </source>
</evidence>
<dbReference type="GO" id="GO:0016787">
    <property type="term" value="F:hydrolase activity"/>
    <property type="evidence" value="ECO:0007669"/>
    <property type="project" value="UniProtKB-KW"/>
</dbReference>
<evidence type="ECO:0000259" key="10">
    <source>
        <dbReference type="PROSITE" id="PS51194"/>
    </source>
</evidence>
<evidence type="ECO:0000256" key="2">
    <source>
        <dbReference type="ARBA" id="ARBA00022801"/>
    </source>
</evidence>
<dbReference type="GO" id="GO:0003676">
    <property type="term" value="F:nucleic acid binding"/>
    <property type="evidence" value="ECO:0007669"/>
    <property type="project" value="InterPro"/>
</dbReference>
<evidence type="ECO:0000256" key="6">
    <source>
        <dbReference type="PROSITE-ProRule" id="PRU00552"/>
    </source>
</evidence>
<keyword evidence="1" id="KW-0547">Nucleotide-binding</keyword>
<dbReference type="GO" id="GO:0005524">
    <property type="term" value="F:ATP binding"/>
    <property type="evidence" value="ECO:0007669"/>
    <property type="project" value="UniProtKB-KW"/>
</dbReference>
<dbReference type="Pfam" id="PF00270">
    <property type="entry name" value="DEAD"/>
    <property type="match status" value="1"/>
</dbReference>
<keyword evidence="7" id="KW-0175">Coiled coil</keyword>
<dbReference type="InterPro" id="IPR014001">
    <property type="entry name" value="Helicase_ATP-bd"/>
</dbReference>
<dbReference type="KEGG" id="uam:UABAM_01423"/>
<keyword evidence="2" id="KW-0378">Hydrolase</keyword>
<dbReference type="InterPro" id="IPR050079">
    <property type="entry name" value="DEAD_box_RNA_helicase"/>
</dbReference>
<name>A0A5S9F2F8_UABAM</name>
<feature type="domain" description="Helicase ATP-binding" evidence="9">
    <location>
        <begin position="37"/>
        <end position="206"/>
    </location>
</feature>
<dbReference type="Pfam" id="PF00271">
    <property type="entry name" value="Helicase_C"/>
    <property type="match status" value="1"/>
</dbReference>
<dbReference type="GO" id="GO:0005829">
    <property type="term" value="C:cytosol"/>
    <property type="evidence" value="ECO:0007669"/>
    <property type="project" value="TreeGrafter"/>
</dbReference>
<keyword evidence="13" id="KW-1185">Reference proteome</keyword>
<protein>
    <submittedName>
        <fullName evidence="12">ATP-dependent RNA helicase RhlE</fullName>
    </submittedName>
</protein>
<dbReference type="Gene3D" id="3.40.50.300">
    <property type="entry name" value="P-loop containing nucleotide triphosphate hydrolases"/>
    <property type="match status" value="2"/>
</dbReference>
<feature type="coiled-coil region" evidence="7">
    <location>
        <begin position="247"/>
        <end position="281"/>
    </location>
</feature>
<gene>
    <name evidence="12" type="ORF">UABAM_01423</name>
</gene>